<feature type="disulfide bond" evidence="20">
    <location>
        <begin position="1401"/>
        <end position="1410"/>
    </location>
</feature>
<comment type="caution">
    <text evidence="20">Lacks conserved residue(s) required for the propagation of feature annotation.</text>
</comment>
<feature type="disulfide bond" evidence="20">
    <location>
        <begin position="593"/>
        <end position="605"/>
    </location>
</feature>
<feature type="domain" description="Laminin EGF-like" evidence="24">
    <location>
        <begin position="638"/>
        <end position="683"/>
    </location>
</feature>
<feature type="disulfide bond" evidence="20">
    <location>
        <begin position="638"/>
        <end position="650"/>
    </location>
</feature>
<dbReference type="FunFam" id="2.10.25.10:FF:000074">
    <property type="entry name" value="Laminin subunit alpha"/>
    <property type="match status" value="1"/>
</dbReference>
<feature type="domain" description="Laminin IV type A" evidence="25">
    <location>
        <begin position="1589"/>
        <end position="1766"/>
    </location>
</feature>
<evidence type="ECO:0000256" key="17">
    <source>
        <dbReference type="ARBA" id="ARBA00079116"/>
    </source>
</evidence>
<dbReference type="GO" id="GO:0005604">
    <property type="term" value="C:basement membrane"/>
    <property type="evidence" value="ECO:0007669"/>
    <property type="project" value="UniProtKB-SubCell"/>
</dbReference>
<evidence type="ECO:0000256" key="13">
    <source>
        <dbReference type="ARBA" id="ARBA00065595"/>
    </source>
</evidence>
<feature type="disulfide bond" evidence="20">
    <location>
        <begin position="659"/>
        <end position="668"/>
    </location>
</feature>
<dbReference type="OMA" id="GECKCLT"/>
<evidence type="ECO:0000256" key="11">
    <source>
        <dbReference type="ARBA" id="ARBA00023180"/>
    </source>
</evidence>
<dbReference type="Proteomes" id="UP000030746">
    <property type="component" value="Unassembled WGS sequence"/>
</dbReference>
<dbReference type="FunFam" id="2.10.25.10:FF:000069">
    <property type="entry name" value="Laminin subunit alpha 1"/>
    <property type="match status" value="1"/>
</dbReference>
<feature type="domain" description="Laminin EGF-like" evidence="24">
    <location>
        <begin position="409"/>
        <end position="453"/>
    </location>
</feature>
<dbReference type="InterPro" id="IPR008211">
    <property type="entry name" value="Laminin_N"/>
</dbReference>
<keyword evidence="12 20" id="KW-0424">Laminin EGF-like domain</keyword>
<dbReference type="GO" id="GO:0009888">
    <property type="term" value="P:tissue development"/>
    <property type="evidence" value="ECO:0007669"/>
    <property type="project" value="TreeGrafter"/>
</dbReference>
<feature type="domain" description="Laminin EGF-like" evidence="24">
    <location>
        <begin position="547"/>
        <end position="592"/>
    </location>
</feature>
<dbReference type="KEGG" id="lgi:LOTGIDRAFT_144813"/>
<comment type="subunit">
    <text evidence="13">Laminin is a complex glycoprotein, consisting of three different polypeptide chains (alpha, beta, gamma), which are bound to each other by disulfide bonds into a cross-shaped molecule comprising one long and three short arms with globules at each end. Alpha-1 is a subunit of laminin-1 (laminin-111 or EHS laminin) and laminin-3 (laminin-121 or S-laminin).</text>
</comment>
<dbReference type="CDD" id="cd00055">
    <property type="entry name" value="EGF_Lam"/>
    <property type="match status" value="22"/>
</dbReference>
<feature type="disulfide bond" evidence="20">
    <location>
        <begin position="766"/>
        <end position="775"/>
    </location>
</feature>
<keyword evidence="7" id="KW-0084">Basement membrane</keyword>
<dbReference type="InterPro" id="IPR000742">
    <property type="entry name" value="EGF"/>
</dbReference>
<evidence type="ECO:0000256" key="2">
    <source>
        <dbReference type="ARBA" id="ARBA00022525"/>
    </source>
</evidence>
<feature type="disulfide bond" evidence="20">
    <location>
        <begin position="1978"/>
        <end position="1987"/>
    </location>
</feature>
<feature type="domain" description="Laminin EGF-like" evidence="24">
    <location>
        <begin position="1470"/>
        <end position="1522"/>
    </location>
</feature>
<evidence type="ECO:0000256" key="4">
    <source>
        <dbReference type="ARBA" id="ARBA00022553"/>
    </source>
</evidence>
<feature type="disulfide bond" evidence="20">
    <location>
        <begin position="613"/>
        <end position="622"/>
    </location>
</feature>
<feature type="disulfide bond" evidence="20">
    <location>
        <begin position="1942"/>
        <end position="1956"/>
    </location>
</feature>
<feature type="domain" description="Laminin EGF-like" evidence="24">
    <location>
        <begin position="1380"/>
        <end position="1425"/>
    </location>
</feature>
<evidence type="ECO:0000256" key="6">
    <source>
        <dbReference type="ARBA" id="ARBA00022737"/>
    </source>
</evidence>
<feature type="domain" description="Laminin EGF-like" evidence="24">
    <location>
        <begin position="593"/>
        <end position="637"/>
    </location>
</feature>
<feature type="signal peptide" evidence="22">
    <location>
        <begin position="1"/>
        <end position="24"/>
    </location>
</feature>
<dbReference type="SMART" id="SM00136">
    <property type="entry name" value="LamNT"/>
    <property type="match status" value="1"/>
</dbReference>
<evidence type="ECO:0000313" key="28">
    <source>
        <dbReference type="Proteomes" id="UP000030746"/>
    </source>
</evidence>
<keyword evidence="10 20" id="KW-1015">Disulfide bond</keyword>
<feature type="disulfide bond" evidence="20">
    <location>
        <begin position="501"/>
        <end position="513"/>
    </location>
</feature>
<accession>V4AMT0</accession>
<evidence type="ECO:0000256" key="10">
    <source>
        <dbReference type="ARBA" id="ARBA00023157"/>
    </source>
</evidence>
<feature type="disulfide bond" evidence="20">
    <location>
        <begin position="1930"/>
        <end position="1939"/>
    </location>
</feature>
<feature type="domain" description="Laminin G" evidence="23">
    <location>
        <begin position="2860"/>
        <end position="3033"/>
    </location>
</feature>
<keyword evidence="4" id="KW-0597">Phosphoprotein</keyword>
<evidence type="ECO:0000256" key="22">
    <source>
        <dbReference type="SAM" id="SignalP"/>
    </source>
</evidence>
<evidence type="ECO:0000256" key="16">
    <source>
        <dbReference type="ARBA" id="ARBA00078827"/>
    </source>
</evidence>
<keyword evidence="9" id="KW-0175">Coiled coil</keyword>
<feature type="disulfide bond" evidence="20">
    <location>
        <begin position="522"/>
        <end position="531"/>
    </location>
</feature>
<feature type="disulfide bond" evidence="20">
    <location>
        <begin position="547"/>
        <end position="559"/>
    </location>
</feature>
<feature type="domain" description="Laminin EGF-like" evidence="24">
    <location>
        <begin position="743"/>
        <end position="795"/>
    </location>
</feature>
<dbReference type="PROSITE" id="PS01248">
    <property type="entry name" value="EGF_LAM_1"/>
    <property type="match status" value="8"/>
</dbReference>
<evidence type="ECO:0000256" key="20">
    <source>
        <dbReference type="PROSITE-ProRule" id="PRU00460"/>
    </source>
</evidence>
<dbReference type="FunFam" id="2.10.25.10:FF:000388">
    <property type="entry name" value="Laminin subunit alpha"/>
    <property type="match status" value="1"/>
</dbReference>
<dbReference type="SMART" id="SM00282">
    <property type="entry name" value="LamG"/>
    <property type="match status" value="5"/>
</dbReference>
<dbReference type="Pfam" id="PF00052">
    <property type="entry name" value="Laminin_B"/>
    <property type="match status" value="1"/>
</dbReference>
<evidence type="ECO:0000259" key="24">
    <source>
        <dbReference type="PROSITE" id="PS50027"/>
    </source>
</evidence>
<dbReference type="GO" id="GO:0007155">
    <property type="term" value="P:cell adhesion"/>
    <property type="evidence" value="ECO:0007669"/>
    <property type="project" value="UniProtKB-KW"/>
</dbReference>
<dbReference type="CDD" id="cd00110">
    <property type="entry name" value="LamG"/>
    <property type="match status" value="5"/>
</dbReference>
<feature type="disulfide bond" evidence="19">
    <location>
        <begin position="3615"/>
        <end position="3642"/>
    </location>
</feature>
<dbReference type="GeneID" id="20234881"/>
<dbReference type="FunFam" id="2.10.25.10:FF:000065">
    <property type="entry name" value="Laminin subunit beta 1"/>
    <property type="match status" value="1"/>
</dbReference>
<dbReference type="FunFam" id="2.60.120.260:FF:000092">
    <property type="entry name" value="Laminin subunit alpha-3"/>
    <property type="match status" value="1"/>
</dbReference>
<evidence type="ECO:0000256" key="21">
    <source>
        <dbReference type="SAM" id="MobiDB-lite"/>
    </source>
</evidence>
<evidence type="ECO:0000256" key="14">
    <source>
        <dbReference type="ARBA" id="ARBA00072594"/>
    </source>
</evidence>
<dbReference type="InterPro" id="IPR013320">
    <property type="entry name" value="ConA-like_dom_sf"/>
</dbReference>
<evidence type="ECO:0000256" key="3">
    <source>
        <dbReference type="ARBA" id="ARBA00022530"/>
    </source>
</evidence>
<feature type="domain" description="Laminin G" evidence="23">
    <location>
        <begin position="2664"/>
        <end position="2854"/>
    </location>
</feature>
<dbReference type="InterPro" id="IPR002049">
    <property type="entry name" value="LE_dom"/>
</dbReference>
<dbReference type="GO" id="GO:0030154">
    <property type="term" value="P:cell differentiation"/>
    <property type="evidence" value="ECO:0007669"/>
    <property type="project" value="UniProtKB-ARBA"/>
</dbReference>
<feature type="disulfide bond" evidence="20">
    <location>
        <begin position="1442"/>
        <end position="1451"/>
    </location>
</feature>
<feature type="disulfide bond" evidence="20">
    <location>
        <begin position="2026"/>
        <end position="2035"/>
    </location>
</feature>
<feature type="domain" description="Laminin N-terminal" evidence="26">
    <location>
        <begin position="23"/>
        <end position="279"/>
    </location>
</feature>
<feature type="domain" description="Laminin EGF-like" evidence="24">
    <location>
        <begin position="1906"/>
        <end position="1958"/>
    </location>
</feature>
<evidence type="ECO:0000256" key="1">
    <source>
        <dbReference type="ARBA" id="ARBA00004302"/>
    </source>
</evidence>
<feature type="chain" id="PRO_5004718776" description="Laminin subunit alpha-1" evidence="22">
    <location>
        <begin position="25"/>
        <end position="3645"/>
    </location>
</feature>
<comment type="subcellular location">
    <subcellularLocation>
        <location evidence="1">Secreted</location>
        <location evidence="1">Extracellular space</location>
        <location evidence="1">Extracellular matrix</location>
        <location evidence="1">Basement membrane</location>
    </subcellularLocation>
</comment>
<dbReference type="Gene3D" id="2.60.120.200">
    <property type="match status" value="5"/>
</dbReference>
<dbReference type="EMBL" id="KB201727">
    <property type="protein sequence ID" value="ESO94906.1"/>
    <property type="molecule type" value="Genomic_DNA"/>
</dbReference>
<dbReference type="GO" id="GO:0016477">
    <property type="term" value="P:cell migration"/>
    <property type="evidence" value="ECO:0007669"/>
    <property type="project" value="UniProtKB-ARBA"/>
</dbReference>
<dbReference type="FunFam" id="2.10.25.10:FF:000082">
    <property type="entry name" value="Laminin subunit alpha 1"/>
    <property type="match status" value="1"/>
</dbReference>
<feature type="disulfide bond" evidence="20">
    <location>
        <begin position="429"/>
        <end position="438"/>
    </location>
</feature>
<dbReference type="Pfam" id="PF00055">
    <property type="entry name" value="Laminin_N"/>
    <property type="match status" value="1"/>
</dbReference>
<dbReference type="Pfam" id="PF00054">
    <property type="entry name" value="Laminin_G_1"/>
    <property type="match status" value="2"/>
</dbReference>
<dbReference type="SMART" id="SM00180">
    <property type="entry name" value="EGF_Lam"/>
    <property type="match status" value="22"/>
</dbReference>
<feature type="disulfide bond" evidence="20">
    <location>
        <begin position="549"/>
        <end position="566"/>
    </location>
</feature>
<dbReference type="Pfam" id="PF00053">
    <property type="entry name" value="EGF_laminin"/>
    <property type="match status" value="19"/>
</dbReference>
<dbReference type="InterPro" id="IPR056863">
    <property type="entry name" value="LMN_ATRN_NET-like_EGF"/>
</dbReference>
<dbReference type="RefSeq" id="XP_009054407.1">
    <property type="nucleotide sequence ID" value="XM_009056159.1"/>
</dbReference>
<dbReference type="Gene3D" id="2.170.300.10">
    <property type="entry name" value="Tie2 ligand-binding domain superfamily"/>
    <property type="match status" value="1"/>
</dbReference>
<dbReference type="PROSITE" id="PS51115">
    <property type="entry name" value="LAMININ_IVA"/>
    <property type="match status" value="1"/>
</dbReference>
<evidence type="ECO:0000313" key="27">
    <source>
        <dbReference type="EMBL" id="ESO94906.1"/>
    </source>
</evidence>
<dbReference type="GO" id="GO:0009887">
    <property type="term" value="P:animal organ morphogenesis"/>
    <property type="evidence" value="ECO:0007669"/>
    <property type="project" value="TreeGrafter"/>
</dbReference>
<feature type="disulfide bond" evidence="20">
    <location>
        <begin position="1380"/>
        <end position="1392"/>
    </location>
</feature>
<dbReference type="Pfam" id="PF02210">
    <property type="entry name" value="Laminin_G_2"/>
    <property type="match status" value="3"/>
</dbReference>
<evidence type="ECO:0000256" key="7">
    <source>
        <dbReference type="ARBA" id="ARBA00022869"/>
    </source>
</evidence>
<feature type="domain" description="Laminin G" evidence="23">
    <location>
        <begin position="3283"/>
        <end position="3462"/>
    </location>
</feature>
<evidence type="ECO:0000256" key="5">
    <source>
        <dbReference type="ARBA" id="ARBA00022729"/>
    </source>
</evidence>
<dbReference type="FunFam" id="2.10.25.10:FF:000034">
    <property type="entry name" value="Laminin subunit alpha 3"/>
    <property type="match status" value="1"/>
</dbReference>
<feature type="disulfide bond" evidence="20">
    <location>
        <begin position="1493"/>
        <end position="1502"/>
    </location>
</feature>
<dbReference type="OrthoDB" id="5984158at2759"/>
<dbReference type="InterPro" id="IPR000034">
    <property type="entry name" value="Laminin_IV"/>
</dbReference>
<protein>
    <recommendedName>
        <fullName evidence="14">Laminin subunit alpha-1</fullName>
    </recommendedName>
    <alternativeName>
        <fullName evidence="18">Laminin A chain</fullName>
    </alternativeName>
    <alternativeName>
        <fullName evidence="16">Laminin-1 subunit alpha</fullName>
    </alternativeName>
    <alternativeName>
        <fullName evidence="17">Laminin-3 subunit alpha</fullName>
    </alternativeName>
    <alternativeName>
        <fullName evidence="15">S-laminin subunit alpha</fullName>
    </alternativeName>
</protein>
<dbReference type="InterPro" id="IPR001368">
    <property type="entry name" value="TNFR/NGFR_Cys_rich_reg"/>
</dbReference>
<feature type="domain" description="Laminin G" evidence="23">
    <location>
        <begin position="3040"/>
        <end position="3215"/>
    </location>
</feature>
<feature type="domain" description="Laminin EGF-like" evidence="24">
    <location>
        <begin position="1847"/>
        <end position="1905"/>
    </location>
</feature>
<dbReference type="PROSITE" id="PS00652">
    <property type="entry name" value="TNFR_NGFR_1"/>
    <property type="match status" value="1"/>
</dbReference>
<dbReference type="FunFam" id="2.10.25.10:FF:000209">
    <property type="entry name" value="Laminin subunit alpha 5"/>
    <property type="match status" value="2"/>
</dbReference>
<dbReference type="PRINTS" id="PR00011">
    <property type="entry name" value="EGFLAMININ"/>
</dbReference>
<dbReference type="SMART" id="SM00181">
    <property type="entry name" value="EGF"/>
    <property type="match status" value="13"/>
</dbReference>
<dbReference type="GO" id="GO:0120036">
    <property type="term" value="P:plasma membrane bounded cell projection organization"/>
    <property type="evidence" value="ECO:0007669"/>
    <property type="project" value="UniProtKB-ARBA"/>
</dbReference>
<dbReference type="PROSITE" id="PS51117">
    <property type="entry name" value="LAMININ_NTER"/>
    <property type="match status" value="1"/>
</dbReference>
<feature type="domain" description="Laminin EGF-like" evidence="24">
    <location>
        <begin position="454"/>
        <end position="500"/>
    </location>
</feature>
<dbReference type="HOGENOM" id="CLU_000301_1_0_1"/>
<dbReference type="PANTHER" id="PTHR10574:SF406">
    <property type="entry name" value="LAMININ SUBUNIT ALPHA 5"/>
    <property type="match status" value="1"/>
</dbReference>
<gene>
    <name evidence="27" type="ORF">LOTGIDRAFT_144813</name>
</gene>
<feature type="region of interest" description="Disordered" evidence="21">
    <location>
        <begin position="2477"/>
        <end position="2507"/>
    </location>
</feature>
<dbReference type="FunFam" id="2.10.25.10:FF:000090">
    <property type="entry name" value="laminin subunit alpha"/>
    <property type="match status" value="2"/>
</dbReference>
<feature type="domain" description="Laminin EGF-like" evidence="24">
    <location>
        <begin position="1426"/>
        <end position="1469"/>
    </location>
</feature>
<feature type="domain" description="Laminin EGF-like" evidence="24">
    <location>
        <begin position="1959"/>
        <end position="2005"/>
    </location>
</feature>
<dbReference type="CTD" id="20234881"/>
<evidence type="ECO:0000256" key="8">
    <source>
        <dbReference type="ARBA" id="ARBA00022889"/>
    </source>
</evidence>
<keyword evidence="5 22" id="KW-0732">Signal</keyword>
<feature type="disulfide bond" evidence="20">
    <location>
        <begin position="1382"/>
        <end position="1399"/>
    </location>
</feature>
<feature type="disulfide bond" evidence="20">
    <location>
        <begin position="454"/>
        <end position="466"/>
    </location>
</feature>
<feature type="disulfide bond" evidence="20">
    <location>
        <begin position="568"/>
        <end position="577"/>
    </location>
</feature>
<reference evidence="27 28" key="1">
    <citation type="journal article" date="2013" name="Nature">
        <title>Insights into bilaterian evolution from three spiralian genomes.</title>
        <authorList>
            <person name="Simakov O."/>
            <person name="Marletaz F."/>
            <person name="Cho S.J."/>
            <person name="Edsinger-Gonzales E."/>
            <person name="Havlak P."/>
            <person name="Hellsten U."/>
            <person name="Kuo D.H."/>
            <person name="Larsson T."/>
            <person name="Lv J."/>
            <person name="Arendt D."/>
            <person name="Savage R."/>
            <person name="Osoegawa K."/>
            <person name="de Jong P."/>
            <person name="Grimwood J."/>
            <person name="Chapman J.A."/>
            <person name="Shapiro H."/>
            <person name="Aerts A."/>
            <person name="Otillar R.P."/>
            <person name="Terry A.Y."/>
            <person name="Boore J.L."/>
            <person name="Grigoriev I.V."/>
            <person name="Lindberg D.R."/>
            <person name="Seaver E.C."/>
            <person name="Weisblat D.A."/>
            <person name="Putnam N.H."/>
            <person name="Rokhsar D.S."/>
        </authorList>
    </citation>
    <scope>NUCLEOTIDE SEQUENCE [LARGE SCALE GENOMIC DNA]</scope>
</reference>
<feature type="domain" description="Laminin EGF-like" evidence="24">
    <location>
        <begin position="501"/>
        <end position="546"/>
    </location>
</feature>
<feature type="disulfide bond" evidence="20">
    <location>
        <begin position="640"/>
        <end position="657"/>
    </location>
</feature>
<dbReference type="STRING" id="225164.V4AMT0"/>
<evidence type="ECO:0000256" key="9">
    <source>
        <dbReference type="ARBA" id="ARBA00023054"/>
    </source>
</evidence>
<dbReference type="InterPro" id="IPR050440">
    <property type="entry name" value="Laminin/Netrin_ECM"/>
</dbReference>
<evidence type="ECO:0000256" key="19">
    <source>
        <dbReference type="PROSITE-ProRule" id="PRU00122"/>
    </source>
</evidence>
<feature type="domain" description="Laminin G" evidence="23">
    <location>
        <begin position="3467"/>
        <end position="3642"/>
    </location>
</feature>
<dbReference type="Gene3D" id="2.60.120.260">
    <property type="entry name" value="Galactose-binding domain-like"/>
    <property type="match status" value="1"/>
</dbReference>
<keyword evidence="28" id="KW-1185">Reference proteome</keyword>
<feature type="disulfide bond" evidence="20">
    <location>
        <begin position="1876"/>
        <end position="1885"/>
    </location>
</feature>
<keyword evidence="2" id="KW-0964">Secreted</keyword>
<feature type="disulfide bond" evidence="20">
    <location>
        <begin position="476"/>
        <end position="485"/>
    </location>
</feature>
<proteinExistence type="predicted"/>
<dbReference type="Pfam" id="PF24973">
    <property type="entry name" value="EGF_LMN_ATRN"/>
    <property type="match status" value="1"/>
</dbReference>
<dbReference type="InterPro" id="IPR001791">
    <property type="entry name" value="Laminin_G"/>
</dbReference>
<keyword evidence="6" id="KW-0677">Repeat</keyword>
<dbReference type="PROSITE" id="PS50027">
    <property type="entry name" value="EGF_LAM_2"/>
    <property type="match status" value="15"/>
</dbReference>
<dbReference type="Gene3D" id="2.10.25.10">
    <property type="entry name" value="Laminin"/>
    <property type="match status" value="20"/>
</dbReference>
<evidence type="ECO:0000259" key="23">
    <source>
        <dbReference type="PROSITE" id="PS50025"/>
    </source>
</evidence>
<dbReference type="SMART" id="SM00281">
    <property type="entry name" value="LamB"/>
    <property type="match status" value="1"/>
</dbReference>
<name>V4AMT0_LOTGI</name>
<dbReference type="PROSITE" id="PS50025">
    <property type="entry name" value="LAM_G_DOMAIN"/>
    <property type="match status" value="5"/>
</dbReference>
<dbReference type="PANTHER" id="PTHR10574">
    <property type="entry name" value="NETRIN/LAMININ-RELATED"/>
    <property type="match status" value="1"/>
</dbReference>
<organism evidence="27 28">
    <name type="scientific">Lottia gigantea</name>
    <name type="common">Giant owl limpet</name>
    <dbReference type="NCBI Taxonomy" id="225164"/>
    <lineage>
        <taxon>Eukaryota</taxon>
        <taxon>Metazoa</taxon>
        <taxon>Spiralia</taxon>
        <taxon>Lophotrochozoa</taxon>
        <taxon>Mollusca</taxon>
        <taxon>Gastropoda</taxon>
        <taxon>Patellogastropoda</taxon>
        <taxon>Lottioidea</taxon>
        <taxon>Lottiidae</taxon>
        <taxon>Lottia</taxon>
    </lineage>
</organism>
<feature type="disulfide bond" evidence="20">
    <location>
        <begin position="1819"/>
        <end position="1828"/>
    </location>
</feature>
<dbReference type="FunFam" id="2.10.25.10:FF:000407">
    <property type="entry name" value="Laminin subunit alpha-3"/>
    <property type="match status" value="1"/>
</dbReference>
<evidence type="ECO:0000256" key="15">
    <source>
        <dbReference type="ARBA" id="ARBA00075127"/>
    </source>
</evidence>
<evidence type="ECO:0000256" key="18">
    <source>
        <dbReference type="ARBA" id="ARBA00082020"/>
    </source>
</evidence>
<evidence type="ECO:0000256" key="12">
    <source>
        <dbReference type="ARBA" id="ARBA00023292"/>
    </source>
</evidence>
<dbReference type="SUPFAM" id="SSF49899">
    <property type="entry name" value="Concanavalin A-like lectins/glucanases"/>
    <property type="match status" value="5"/>
</dbReference>
<keyword evidence="11" id="KW-0325">Glycoprotein</keyword>
<dbReference type="FunFam" id="2.10.25.10:FF:000083">
    <property type="entry name" value="Laminin subunit alpha"/>
    <property type="match status" value="1"/>
</dbReference>
<dbReference type="GO" id="GO:0007399">
    <property type="term" value="P:nervous system development"/>
    <property type="evidence" value="ECO:0007669"/>
    <property type="project" value="UniProtKB-ARBA"/>
</dbReference>
<sequence length="3645" mass="403002">MARQGYFPIFAFLCYISFYTNLNAQVLTPPYFNLAQTRNIEASATCGEDVAGPELFCRLTGATSDHLRNDEKDRELIRGQLCDHCNTEILQTEAVTNKNSYKQDNSVNQKSCPKNGKIRHKSCIVVDFFKEFHVAYVFIKMANSPRPGVWALLRSTDFGDSWKPWQYFADTPSDCMEFFKTPADQRIQYDDQVLCTTEFSKVVPLENGEIVISLVNERPNAKNFSYAYNLQNWTKATNIRLQFIRTKTLLGHLIGVAREDPTVTRRYYYSIKDISIGGRCVCNGHAETCDTPDVDDETKLLCTCQHNTCGDQCDTCCPGFLQKAWRRALVDQPFTCEPCECYGHTTECIYNETVANEGKSIDIHGNYDGGGVCQNCQHNTMGINCEKCVPTFYRPYGVPRNATDACRRCQCDLRISTGECEEGSGRCLCRIEFAGENCDRCNVGYYDYPNCKPCDCNINGTDGDVCTVAVGGQCPCLPNYVGRKCDMCAFGSWDFPECRPCECNPIGTPSTTCNVEDGQCQCSSNFGGRVCDRCADGFFGHPSCEYCDCDTYGTEPGVCDKVNGNCLCKANYSGERCDRCTSGYYGFPNCQACQCAEPGSRSPICQVNGQCSCDRNYGGLNCDRCAPGYYRYPDCIPCNCDRFGSLGLSCNQTTGQCKCRQNFMGTACDKCVEGFYNYPMCEECNCNPAGAKQIPGYPLGGCGEVIKGQLCECKERVQGRICDECKQGYYSLNRNNPLGCEECQCHLPGTVSGDNICDVKTGQCVCKPDVSGQNCQECRDGTFNLQENNPFGCVDCKCDPGGSSSLICNKLTGRCICKPRVTGEKCDQPIQTHFYPDLHQYKYEIEDGVTPEGQTIRYGYDERIFPSYSWRGYGILTSIQPEVLLDVEITKPSLYRMLYRFVNRNDQTVTATVTLKPESPQQITQSSQVLFKPTETPDFVNVGNGGAQSTFVLNPGRWSISTTSPDILFLDYFVLIPQSYYEATVIQDKVIRPCAIPANGEACLHYSYPDLEGYPTIHGDQGYNVVDQQRKSIEGYPDQQVLDELGVSNLGHLNPNQTFFFLDLNVPFPGDYVLVLNYYNPEDRRQDLDVDIASADGRAKAMVNLYKCQYSTVCRQVFKDVDGMIGIFNITSGYASITLRGPPNINIGIESVTAIPFEDWNPGFIQPRIICIRVNGVCVPSTYTNPGGAIRIDFEQAPNEDRLATDYPTGIIDPNIGLVKLNMSEPSIEIEGEVGTRRQFVFLIQYYQPNKVGMTVPITVYVNNQPMHGKFNAKYCPSVTGCRGTVIFDETSSEILTLKDKNVRLLVNNTEDGDLWLDYVLFVPASNYKLTDLDLQPIDKSANFLQACVNEGFELNLDNAECRDGAFTLTTEFNNGALACDCNIDGSLSFNCDSFGGQCECRPNVIGRKCRACQPGYYGFPRCKPCNCPFGLCHPVSGECTCPPRVTGERCDTCKPETYGYDALIGCQECGCNQQGVVNEDLNCDDNTGQCQCSPNIGGRKCDTCHNGYYRFPICRECDCDRSGTKSDICDQRTSQCFCKDNVAGDRCDVCADDTYFLDVNNPVGCTKCFCFGTTTRCDSSGLFWEEINDMKGWGISNTVGTQVREAGQTIALVDISDKIVDSADAMYWIAPSTYLGNRLTSYGGKLKYNILFTLPRDNPEQSLGLIKPDIILVGNNMTIVHNSESQPTANIQTDMELALIEHSFRHEIGGDMVTREQFMMILVNLQALHIRASYYTIIDEGRLTDVMLQVASSIGQGDRASNVEQCQCPPNYQGTSCEDCAPGHYRSLNSPYLGICVPCNCNGHAESCDQVTGECLNCQDNTYGTHCEFCLEGHYGNPATGRCTICSCPLPIESNNFATSCYISDETGFTSNCQCREGYYGDNCERCAPGYFGDPRTEGGYCRPCDCSGNLDMSDWGACDQTTGQCLNCQNNTGGAQCEICREWYYGDAINSKDCDRCSCDYCGSEKCNDQNGVCECKPNVVGLNCDKCAPYSYGFEECTGCRQCECGQASESPQCDVLTGQCTCRDHVLGRKCDQCQNGYWNYGSTGCERCPCMEAGSALSCDAVSGRCECLSGVTGDLCDRCLDRWVLIPGVGCQECDNCVHILIDDLDHFDRNVSVVRRQLASVSVGVGAFMKISQINDTVSLLKVNLMLILIQSISNAEAVDEDTRLLREEAFNQIQHAQEASIAAEGMLKEIVKRFSKCFMCIRSTVSINLCHSNLSEVIDEILRRMLGRIQVSYVDSYITDAEDTLTRIEAREFEAQNQTCVAENSESERAEEIEMSVMKQFGRIMNVSSDLADVKTRLYDLQNSSQFSQTGSRQTIDILRELRDINLDGLENGIEGILTGKDNSINLLDMARDLLDKSRKEMDDSQEVFLTIDRESSRLKSAVTALEVFVDNLDRGLDGMESLIGNATQHANELAEQSEQLDSMYTNTRDTAAESVNAAEAYTDIVDAINDAENASMVALESAKAALEKSGGVGDTTAKSRERSETLLSSADDAYSQTQSELSDRLAVASEQTDELMELNDKTSADLNEVHEIMDDLPDQENERSRSAIVIAEDSLSKAMEAENKISSIVDQLPEDERKAKQIPNDAFTRDRDIRKTQNQLNTIRSLTPDIKNLVGSLGQRSAGLAEIGKSVLANVTQLKERIALARDEANRIRVGLQYLANTTLTLRNPPNIEQAGSHSKVSFYFRTKNLNGFLLYLGGDQKSGRPEPDDYIALELLNGQVVFKYNLGSGAARIVSPQRVDDGMWHQVVAERIGKTGYLTIRTDKQDDTKVSGTSQGTYTVLELNPLTTVMYVGGAPDDAMLPENLLRTPYDGVIEELVFDEQPIGLWNFKDGENNYMGANERDVFKAITSNGLRFNGRGYVILSRKELRFVPAKSVDVLMKFKTYAENGLLVYMTDNKRDFLSVEIRDGQVYFQYDLGYGRATLVSGERYNDGSWHSIQASRVEKDGLLLVDGTEVAKGQSKGTLKELSIIDDIFIGGYNQPTLNTKDVMTDGFEGCIKDLQFGSSLWDLNNNRAAKGVVIGCPEQVARVVSFSALKPGFVAVSAESIGEKFDLTFKMKTFQNDSLVLFASGASNSIFSVSISEGKLVVISDPGNQRTQLESKYNKYGDGNWHYISIMKDGLKLTINIDDYETVETVADGRISNLLTTSPLYFGDIPSDYDTRDLDLPSTTRTVGCIGDVTVNMQSVNFASIKESDRRGVNLAGCPASFDGGRVPVTAGPDTKTDWITKLYFLQASTNQRSLSCSHNEKTTQPPLQCALPVIPDENLSTDVSGTRFGAKNDSRVEFEKLPARFRIKSEFSLEFKTEADNGLLFYASDPKHVDFLSLSMIQGQVVYGFNCGSGAADIRSPQKYNDGKWHMATFARAQRTGRLFIDGTEVGQGKSTGGTRSINVKPPYYVGGIPHIKEMKKAVRNLKVSNVFFAVSSFVGCIRNPTLNNKDFGTPSQEYQTSPCSDAMESGTFFPADAYMLLFDNFKVGLDKEIYLEIKPRVTSGVILAVHSKGGDFFAIQLVNGKLIFNTDNGAGMIQTEYTPTAQNALCDGNWHTIKATKAKNVASLEVDGVQMKQGIGKAGSSEANTNDPIYVGGVPTDGIRKGLFTEENYVGCIRNMWIDGKVEFIGNGKPMGDVQILSCPRS</sequence>
<evidence type="ECO:0000259" key="25">
    <source>
        <dbReference type="PROSITE" id="PS51115"/>
    </source>
</evidence>
<feature type="domain" description="Laminin EGF-like" evidence="24">
    <location>
        <begin position="2006"/>
        <end position="2052"/>
    </location>
</feature>
<keyword evidence="3" id="KW-0272">Extracellular matrix</keyword>
<dbReference type="FunFam" id="2.10.25.10:FF:000051">
    <property type="entry name" value="Laminin subunit alpha 4"/>
    <property type="match status" value="1"/>
</dbReference>
<evidence type="ECO:0000259" key="26">
    <source>
        <dbReference type="PROSITE" id="PS51117"/>
    </source>
</evidence>
<keyword evidence="8" id="KW-0130">Cell adhesion</keyword>
<feature type="disulfide bond" evidence="20">
    <location>
        <begin position="503"/>
        <end position="520"/>
    </location>
</feature>
<dbReference type="FunFam" id="2.10.25.10:FF:000454">
    <property type="entry name" value="Laminin subunit alpha 1"/>
    <property type="match status" value="1"/>
</dbReference>
<feature type="domain" description="Laminin EGF-like" evidence="24">
    <location>
        <begin position="1800"/>
        <end position="1846"/>
    </location>
</feature>
<dbReference type="SUPFAM" id="SSF57196">
    <property type="entry name" value="EGF/Laminin"/>
    <property type="match status" value="18"/>
</dbReference>